<gene>
    <name evidence="1" type="ORF">METZ01_LOCUS457227</name>
</gene>
<reference evidence="1" key="1">
    <citation type="submission" date="2018-05" db="EMBL/GenBank/DDBJ databases">
        <authorList>
            <person name="Lanie J.A."/>
            <person name="Ng W.-L."/>
            <person name="Kazmierczak K.M."/>
            <person name="Andrzejewski T.M."/>
            <person name="Davidsen T.M."/>
            <person name="Wayne K.J."/>
            <person name="Tettelin H."/>
            <person name="Glass J.I."/>
            <person name="Rusch D."/>
            <person name="Podicherti R."/>
            <person name="Tsui H.-C.T."/>
            <person name="Winkler M.E."/>
        </authorList>
    </citation>
    <scope>NUCLEOTIDE SEQUENCE</scope>
</reference>
<accession>A0A383A9S0</accession>
<organism evidence="1">
    <name type="scientific">marine metagenome</name>
    <dbReference type="NCBI Taxonomy" id="408172"/>
    <lineage>
        <taxon>unclassified sequences</taxon>
        <taxon>metagenomes</taxon>
        <taxon>ecological metagenomes</taxon>
    </lineage>
</organism>
<name>A0A383A9S0_9ZZZZ</name>
<proteinExistence type="predicted"/>
<evidence type="ECO:0000313" key="1">
    <source>
        <dbReference type="EMBL" id="SVE04373.1"/>
    </source>
</evidence>
<sequence>MNIPVALILLLFAIPVYMFIQEE</sequence>
<protein>
    <submittedName>
        <fullName evidence="1">Uncharacterized protein</fullName>
    </submittedName>
</protein>
<dbReference type="EMBL" id="UINC01190290">
    <property type="protein sequence ID" value="SVE04373.1"/>
    <property type="molecule type" value="Genomic_DNA"/>
</dbReference>
<feature type="non-terminal residue" evidence="1">
    <location>
        <position position="23"/>
    </location>
</feature>
<dbReference type="AlphaFoldDB" id="A0A383A9S0"/>